<reference evidence="2" key="1">
    <citation type="journal article" date="2015" name="Nature">
        <title>Complex archaea that bridge the gap between prokaryotes and eukaryotes.</title>
        <authorList>
            <person name="Spang A."/>
            <person name="Saw J.H."/>
            <person name="Jorgensen S.L."/>
            <person name="Zaremba-Niedzwiedzka K."/>
            <person name="Martijn J."/>
            <person name="Lind A.E."/>
            <person name="van Eijk R."/>
            <person name="Schleper C."/>
            <person name="Guy L."/>
            <person name="Ettema T.J."/>
        </authorList>
    </citation>
    <scope>NUCLEOTIDE SEQUENCE</scope>
</reference>
<protein>
    <submittedName>
        <fullName evidence="2">Uncharacterized protein</fullName>
    </submittedName>
</protein>
<accession>A0A0F9CQN6</accession>
<organism evidence="2">
    <name type="scientific">marine sediment metagenome</name>
    <dbReference type="NCBI Taxonomy" id="412755"/>
    <lineage>
        <taxon>unclassified sequences</taxon>
        <taxon>metagenomes</taxon>
        <taxon>ecological metagenomes</taxon>
    </lineage>
</organism>
<name>A0A0F9CQN6_9ZZZZ</name>
<dbReference type="AlphaFoldDB" id="A0A0F9CQN6"/>
<feature type="non-terminal residue" evidence="2">
    <location>
        <position position="1"/>
    </location>
</feature>
<gene>
    <name evidence="2" type="ORF">LCGC14_2580510</name>
</gene>
<sequence>EDVVEPPGSYGVISLKIDDGNEEEVRDG</sequence>
<evidence type="ECO:0000313" key="2">
    <source>
        <dbReference type="EMBL" id="KKL07986.1"/>
    </source>
</evidence>
<dbReference type="EMBL" id="LAZR01043065">
    <property type="protein sequence ID" value="KKL07986.1"/>
    <property type="molecule type" value="Genomic_DNA"/>
</dbReference>
<feature type="region of interest" description="Disordered" evidence="1">
    <location>
        <begin position="1"/>
        <end position="28"/>
    </location>
</feature>
<comment type="caution">
    <text evidence="2">The sequence shown here is derived from an EMBL/GenBank/DDBJ whole genome shotgun (WGS) entry which is preliminary data.</text>
</comment>
<proteinExistence type="predicted"/>
<evidence type="ECO:0000256" key="1">
    <source>
        <dbReference type="SAM" id="MobiDB-lite"/>
    </source>
</evidence>